<proteinExistence type="predicted"/>
<dbReference type="Proteomes" id="UP000256645">
    <property type="component" value="Unassembled WGS sequence"/>
</dbReference>
<dbReference type="STRING" id="1849047.A0A3D8S180"/>
<evidence type="ECO:0000256" key="1">
    <source>
        <dbReference type="SAM" id="MobiDB-lite"/>
    </source>
</evidence>
<dbReference type="EMBL" id="PDLM01000004">
    <property type="protein sequence ID" value="RDW80057.1"/>
    <property type="molecule type" value="Genomic_DNA"/>
</dbReference>
<protein>
    <recommendedName>
        <fullName evidence="4">F-box domain-containing protein</fullName>
    </recommendedName>
</protein>
<feature type="compositionally biased region" description="Basic residues" evidence="1">
    <location>
        <begin position="9"/>
        <end position="26"/>
    </location>
</feature>
<dbReference type="AlphaFoldDB" id="A0A3D8S180"/>
<feature type="compositionally biased region" description="Basic and acidic residues" evidence="1">
    <location>
        <begin position="28"/>
        <end position="37"/>
    </location>
</feature>
<evidence type="ECO:0008006" key="4">
    <source>
        <dbReference type="Google" id="ProtNLM"/>
    </source>
</evidence>
<comment type="caution">
    <text evidence="2">The sequence shown here is derived from an EMBL/GenBank/DDBJ whole genome shotgun (WGS) entry which is preliminary data.</text>
</comment>
<keyword evidence="3" id="KW-1185">Reference proteome</keyword>
<evidence type="ECO:0000313" key="3">
    <source>
        <dbReference type="Proteomes" id="UP000256645"/>
    </source>
</evidence>
<dbReference type="OrthoDB" id="4167490at2759"/>
<name>A0A3D8S180_9HELO</name>
<sequence length="405" mass="46419">MDLTPIKVPGKRHVDKSKAANRRPGRPLKLEAAKRPLNDAISSPSTPRGAKKSKRDKLPAVKTSPLESMPTEILAEIFLYSMNFALPATSPRLALLLNDPVVHRKTITMAFGPTWNEWIAHSDKFSFPAGHQLVNLNVGTSLHPHTDRPGDHVLQTSVLKCGWASVEVMVGAKELWLKKKAAAGVSSRIYLEIPIKIEETLQTSLQVSHRGEKALIPTGESYSAAFEKDYQNFCEAVEQGEDYMRLCNWDKYVDVHYRTEIPSRLLTGPWTEDDIRLLFWLVRGGACIQFGQESTTAEAVQDGFYHAVEKGELRVMFLFDWMKAVYKPNMVRICLNIPKDARGVRVFDRMLHHGRKEDRPLKTKDDLFRLRSSAWDARDRLGLPETRREIREWFKILEDRWDYFH</sequence>
<evidence type="ECO:0000313" key="2">
    <source>
        <dbReference type="EMBL" id="RDW80057.1"/>
    </source>
</evidence>
<organism evidence="2 3">
    <name type="scientific">Coleophoma cylindrospora</name>
    <dbReference type="NCBI Taxonomy" id="1849047"/>
    <lineage>
        <taxon>Eukaryota</taxon>
        <taxon>Fungi</taxon>
        <taxon>Dikarya</taxon>
        <taxon>Ascomycota</taxon>
        <taxon>Pezizomycotina</taxon>
        <taxon>Leotiomycetes</taxon>
        <taxon>Helotiales</taxon>
        <taxon>Dermateaceae</taxon>
        <taxon>Coleophoma</taxon>
    </lineage>
</organism>
<gene>
    <name evidence="2" type="ORF">BP6252_04695</name>
</gene>
<reference evidence="2 3" key="1">
    <citation type="journal article" date="2018" name="IMA Fungus">
        <title>IMA Genome-F 9: Draft genome sequence of Annulohypoxylon stygium, Aspergillus mulundensis, Berkeleyomyces basicola (syn. Thielaviopsis basicola), Ceratocystis smalleyi, two Cercospora beticola strains, Coleophoma cylindrospora, Fusarium fracticaudum, Phialophora cf. hyalina, and Morchella septimelata.</title>
        <authorList>
            <person name="Wingfield B.D."/>
            <person name="Bills G.F."/>
            <person name="Dong Y."/>
            <person name="Huang W."/>
            <person name="Nel W.J."/>
            <person name="Swalarsk-Parry B.S."/>
            <person name="Vaghefi N."/>
            <person name="Wilken P.M."/>
            <person name="An Z."/>
            <person name="de Beer Z.W."/>
            <person name="De Vos L."/>
            <person name="Chen L."/>
            <person name="Duong T.A."/>
            <person name="Gao Y."/>
            <person name="Hammerbacher A."/>
            <person name="Kikkert J.R."/>
            <person name="Li Y."/>
            <person name="Li H."/>
            <person name="Li K."/>
            <person name="Li Q."/>
            <person name="Liu X."/>
            <person name="Ma X."/>
            <person name="Naidoo K."/>
            <person name="Pethybridge S.J."/>
            <person name="Sun J."/>
            <person name="Steenkamp E.T."/>
            <person name="van der Nest M.A."/>
            <person name="van Wyk S."/>
            <person name="Wingfield M.J."/>
            <person name="Xiong C."/>
            <person name="Yue Q."/>
            <person name="Zhang X."/>
        </authorList>
    </citation>
    <scope>NUCLEOTIDE SEQUENCE [LARGE SCALE GENOMIC DNA]</scope>
    <source>
        <strain evidence="2 3">BP6252</strain>
    </source>
</reference>
<accession>A0A3D8S180</accession>
<feature type="region of interest" description="Disordered" evidence="1">
    <location>
        <begin position="1"/>
        <end position="63"/>
    </location>
</feature>